<dbReference type="EMBL" id="CP124535">
    <property type="protein sequence ID" value="WGV17957.1"/>
    <property type="molecule type" value="Genomic_DNA"/>
</dbReference>
<dbReference type="Proteomes" id="UP001230978">
    <property type="component" value="Chromosome"/>
</dbReference>
<sequence length="137" mass="15123">MRRIAFGLLIAFCLSLPAAAPVAAQDNPMEKTILDQIEAFKADDFATAFTFASPSIKSIFMSPENFGRMVKQGYPMVHRPGSVRMLENREVGGRLWQKVMITDQAGRTHILDYQMVEGPEGWLINGVQLLPEPGVGA</sequence>
<dbReference type="InterPro" id="IPR032347">
    <property type="entry name" value="DUF4864"/>
</dbReference>
<protein>
    <submittedName>
        <fullName evidence="2">DUF4864 domain-containing protein</fullName>
    </submittedName>
</protein>
<evidence type="ECO:0000256" key="1">
    <source>
        <dbReference type="SAM" id="SignalP"/>
    </source>
</evidence>
<name>A0ABY8QCF5_9RHOB</name>
<evidence type="ECO:0000313" key="3">
    <source>
        <dbReference type="Proteomes" id="UP001230978"/>
    </source>
</evidence>
<dbReference type="RefSeq" id="WP_281469676.1">
    <property type="nucleotide sequence ID" value="NZ_CP124535.1"/>
</dbReference>
<feature type="chain" id="PRO_5047549308" evidence="1">
    <location>
        <begin position="25"/>
        <end position="137"/>
    </location>
</feature>
<evidence type="ECO:0000313" key="2">
    <source>
        <dbReference type="EMBL" id="WGV17957.1"/>
    </source>
</evidence>
<accession>A0ABY8QCF5</accession>
<reference evidence="2 3" key="1">
    <citation type="submission" date="2023-04" db="EMBL/GenBank/DDBJ databases">
        <title>YMD61, complete Genome.</title>
        <authorList>
            <person name="Zhang J."/>
        </authorList>
    </citation>
    <scope>NUCLEOTIDE SEQUENCE [LARGE SCALE GENOMIC DNA]</scope>
    <source>
        <strain evidence="2 3">YMD61</strain>
    </source>
</reference>
<feature type="signal peptide" evidence="1">
    <location>
        <begin position="1"/>
        <end position="24"/>
    </location>
</feature>
<keyword evidence="3" id="KW-1185">Reference proteome</keyword>
<keyword evidence="1" id="KW-0732">Signal</keyword>
<dbReference type="Pfam" id="PF16156">
    <property type="entry name" value="DUF4864"/>
    <property type="match status" value="1"/>
</dbReference>
<proteinExistence type="predicted"/>
<organism evidence="2 3">
    <name type="scientific">Fuscovulum ytuae</name>
    <dbReference type="NCBI Taxonomy" id="3042299"/>
    <lineage>
        <taxon>Bacteria</taxon>
        <taxon>Pseudomonadati</taxon>
        <taxon>Pseudomonadota</taxon>
        <taxon>Alphaproteobacteria</taxon>
        <taxon>Rhodobacterales</taxon>
        <taxon>Paracoccaceae</taxon>
        <taxon>Fuscovulum</taxon>
    </lineage>
</organism>
<gene>
    <name evidence="2" type="ORF">QF092_09320</name>
</gene>